<organism evidence="2 3">
    <name type="scientific">Phytophthora nicotianae P1976</name>
    <dbReference type="NCBI Taxonomy" id="1317066"/>
    <lineage>
        <taxon>Eukaryota</taxon>
        <taxon>Sar</taxon>
        <taxon>Stramenopiles</taxon>
        <taxon>Oomycota</taxon>
        <taxon>Peronosporomycetes</taxon>
        <taxon>Peronosporales</taxon>
        <taxon>Peronosporaceae</taxon>
        <taxon>Phytophthora</taxon>
    </lineage>
</organism>
<accession>A0A081A408</accession>
<dbReference type="GO" id="GO:0006310">
    <property type="term" value="P:DNA recombination"/>
    <property type="evidence" value="ECO:0007669"/>
    <property type="project" value="UniProtKB-KW"/>
</dbReference>
<dbReference type="GO" id="GO:0015074">
    <property type="term" value="P:DNA integration"/>
    <property type="evidence" value="ECO:0007669"/>
    <property type="project" value="InterPro"/>
</dbReference>
<proteinExistence type="predicted"/>
<evidence type="ECO:0000313" key="2">
    <source>
        <dbReference type="EMBL" id="ETO73619.1"/>
    </source>
</evidence>
<name>A0A081A408_PHYNI</name>
<dbReference type="InterPro" id="IPR052925">
    <property type="entry name" value="Phage_Integrase-like_Recomb"/>
</dbReference>
<protein>
    <recommendedName>
        <fullName evidence="4">Tyr recombinase domain-containing protein</fullName>
    </recommendedName>
</protein>
<dbReference type="PANTHER" id="PTHR34605:SF3">
    <property type="entry name" value="P CELL-TYPE AGGLUTINATION PROTEIN MAP4-LIKE-RELATED"/>
    <property type="match status" value="1"/>
</dbReference>
<dbReference type="PANTHER" id="PTHR34605">
    <property type="entry name" value="PHAGE_INTEGRASE DOMAIN-CONTAINING PROTEIN"/>
    <property type="match status" value="1"/>
</dbReference>
<dbReference type="Gene3D" id="1.10.443.10">
    <property type="entry name" value="Intergrase catalytic core"/>
    <property type="match status" value="1"/>
</dbReference>
<dbReference type="AlphaFoldDB" id="A0A081A408"/>
<dbReference type="InterPro" id="IPR011010">
    <property type="entry name" value="DNA_brk_join_enz"/>
</dbReference>
<gene>
    <name evidence="2" type="ORF">F444_10448</name>
</gene>
<dbReference type="SUPFAM" id="SSF56349">
    <property type="entry name" value="DNA breaking-rejoining enzymes"/>
    <property type="match status" value="1"/>
</dbReference>
<comment type="caution">
    <text evidence="2">The sequence shown here is derived from an EMBL/GenBank/DDBJ whole genome shotgun (WGS) entry which is preliminary data.</text>
</comment>
<dbReference type="EMBL" id="ANJA01001857">
    <property type="protein sequence ID" value="ETO73619.1"/>
    <property type="molecule type" value="Genomic_DNA"/>
</dbReference>
<reference evidence="2 3" key="1">
    <citation type="submission" date="2013-11" db="EMBL/GenBank/DDBJ databases">
        <title>The Genome Sequence of Phytophthora parasitica P1976.</title>
        <authorList>
            <consortium name="The Broad Institute Genomics Platform"/>
            <person name="Russ C."/>
            <person name="Tyler B."/>
            <person name="Panabieres F."/>
            <person name="Shan W."/>
            <person name="Tripathy S."/>
            <person name="Grunwald N."/>
            <person name="Machado M."/>
            <person name="Johnson C.S."/>
            <person name="Walker B."/>
            <person name="Young S."/>
            <person name="Zeng Q."/>
            <person name="Gargeya S."/>
            <person name="Fitzgerald M."/>
            <person name="Haas B."/>
            <person name="Abouelleil A."/>
            <person name="Allen A.W."/>
            <person name="Alvarado L."/>
            <person name="Arachchi H.M."/>
            <person name="Berlin A.M."/>
            <person name="Chapman S.B."/>
            <person name="Gainer-Dewar J."/>
            <person name="Goldberg J."/>
            <person name="Griggs A."/>
            <person name="Gujja S."/>
            <person name="Hansen M."/>
            <person name="Howarth C."/>
            <person name="Imamovic A."/>
            <person name="Ireland A."/>
            <person name="Larimer J."/>
            <person name="McCowan C."/>
            <person name="Murphy C."/>
            <person name="Pearson M."/>
            <person name="Poon T.W."/>
            <person name="Priest M."/>
            <person name="Roberts A."/>
            <person name="Saif S."/>
            <person name="Shea T."/>
            <person name="Sisk P."/>
            <person name="Sykes S."/>
            <person name="Wortman J."/>
            <person name="Nusbaum C."/>
            <person name="Birren B."/>
        </authorList>
    </citation>
    <scope>NUCLEOTIDE SEQUENCE [LARGE SCALE GENOMIC DNA]</scope>
    <source>
        <strain evidence="2 3">P1976</strain>
    </source>
</reference>
<dbReference type="Proteomes" id="UP000028582">
    <property type="component" value="Unassembled WGS sequence"/>
</dbReference>
<evidence type="ECO:0000256" key="1">
    <source>
        <dbReference type="ARBA" id="ARBA00023172"/>
    </source>
</evidence>
<evidence type="ECO:0000313" key="3">
    <source>
        <dbReference type="Proteomes" id="UP000028582"/>
    </source>
</evidence>
<sequence>MRTVLGPNAINEEKFTSWQTTGKALGLLRDTVNGTVSIPTEKLLKAQLRVHALLQTGYASKSDLNKLLGSLRQGLAACFPAARSFYQRLHASAVGMHPGSKRQLNEDDRDDLFWFRAVLLNEDRFNKIPVVQFAGIATPTVHIFMDASDTGLCALEPTRLEYIRVKFTDAQKLDLRKEPRVNSINVRELQSAVLAALFWGQYWQQDAEIGPTYVYFHIDNSSAVAWANRRSAINPAAQLFNRLRSLAELQYRVVFTAEHVPGIDNIMADAGSRAWSSTDKLWHYQLQVSSNLEERTKFSRMMGWPPWIGNPGADRTNRLSYFAVYLWTYGWNRARRGNQYATIVPKLASVSWFHRRFQGIEITRSPQLRILLQGIKRLSDPVRKKQPVTPSFLRLLRRSLNLDRPRQRLLWSSVLLGYFFLLRHSEFLIVEGHRPFYSLKTKNAMFTDSNGQAVSVGAATAVTIGLEGSKNDQYGRGAWRTMHSSGDKLICPVEALRHILTDRRGINKMNSEYLCLDLDSKTVSKALKATAEKAGVPASNYATHSLRIGGASALLNGKVDSLVIKILGRWVPRCYEEYPRQAAAATTGLTKRMV</sequence>
<dbReference type="CDD" id="cd09275">
    <property type="entry name" value="RNase_HI_RT_DIRS1"/>
    <property type="match status" value="1"/>
</dbReference>
<evidence type="ECO:0008006" key="4">
    <source>
        <dbReference type="Google" id="ProtNLM"/>
    </source>
</evidence>
<keyword evidence="1" id="KW-0233">DNA recombination</keyword>
<dbReference type="OrthoDB" id="123621at2759"/>
<dbReference type="InterPro" id="IPR013762">
    <property type="entry name" value="Integrase-like_cat_sf"/>
</dbReference>
<dbReference type="GO" id="GO:0003677">
    <property type="term" value="F:DNA binding"/>
    <property type="evidence" value="ECO:0007669"/>
    <property type="project" value="InterPro"/>
</dbReference>